<dbReference type="STRING" id="443218.AS9A_3660"/>
<keyword evidence="1" id="KW-0812">Transmembrane</keyword>
<gene>
    <name evidence="2" type="ordered locus">AS9A_3660</name>
</gene>
<keyword evidence="3" id="KW-1185">Reference proteome</keyword>
<sequence>MDATSTASPWPKAIGIACALSLVVGLLLAAFAWPAARSAPADLPIAVAGPPAAVAEFSAQLNDRAPGVFAITEANDASVAEALVTDREVYGAFVLSPGSPPALLTASAASPVVAHLLTGVASGPAMSDVNDLVPFTADDPRGAGFAAAALPMVMGGLLIGVASSLALAGAARRMVAVLLGAALSGLVAGFVAQGWLGVLAGSYWINSAAIALTIGAIGITLVGLHSVLGHAGIALGAVTVFLIGNPLSGVAVAPEMLPGSWGTVGQFLPPGAGADLLRSVSFFDGMGSAQPTLVLAFWGLAGLLLILAGVLRGRRD</sequence>
<feature type="transmembrane region" description="Helical" evidence="1">
    <location>
        <begin position="202"/>
        <end position="224"/>
    </location>
</feature>
<keyword evidence="1" id="KW-0472">Membrane</keyword>
<dbReference type="RefSeq" id="WP_013808447.1">
    <property type="nucleotide sequence ID" value="NC_015564.1"/>
</dbReference>
<protein>
    <recommendedName>
        <fullName evidence="4">Integral membrane protein</fullName>
    </recommendedName>
</protein>
<feature type="transmembrane region" description="Helical" evidence="1">
    <location>
        <begin position="175"/>
        <end position="196"/>
    </location>
</feature>
<accession>F6ES94</accession>
<evidence type="ECO:0000313" key="2">
    <source>
        <dbReference type="EMBL" id="AEF42098.1"/>
    </source>
</evidence>
<dbReference type="HOGENOM" id="CLU_045983_2_0_11"/>
<dbReference type="OrthoDB" id="2151407at2"/>
<evidence type="ECO:0000256" key="1">
    <source>
        <dbReference type="SAM" id="Phobius"/>
    </source>
</evidence>
<evidence type="ECO:0000313" key="3">
    <source>
        <dbReference type="Proteomes" id="UP000009235"/>
    </source>
</evidence>
<keyword evidence="1" id="KW-1133">Transmembrane helix</keyword>
<feature type="transmembrane region" description="Helical" evidence="1">
    <location>
        <begin position="145"/>
        <end position="168"/>
    </location>
</feature>
<name>F6ES94_HOYSD</name>
<dbReference type="EMBL" id="CP002786">
    <property type="protein sequence ID" value="AEF42098.1"/>
    <property type="molecule type" value="Genomic_DNA"/>
</dbReference>
<feature type="transmembrane region" description="Helical" evidence="1">
    <location>
        <begin position="292"/>
        <end position="311"/>
    </location>
</feature>
<dbReference type="AlphaFoldDB" id="F6ES94"/>
<dbReference type="TCDB" id="3.A.1.154.2">
    <property type="family name" value="the atp-binding cassette (abc) superfamily"/>
</dbReference>
<proteinExistence type="predicted"/>
<organism evidence="2 3">
    <name type="scientific">Hoyosella subflava (strain DSM 45089 / JCM 17490 / NBRC 109087 / DQS3-9A1)</name>
    <name type="common">Amycolicicoccus subflavus</name>
    <dbReference type="NCBI Taxonomy" id="443218"/>
    <lineage>
        <taxon>Bacteria</taxon>
        <taxon>Bacillati</taxon>
        <taxon>Actinomycetota</taxon>
        <taxon>Actinomycetes</taxon>
        <taxon>Mycobacteriales</taxon>
        <taxon>Hoyosellaceae</taxon>
        <taxon>Hoyosella</taxon>
    </lineage>
</organism>
<feature type="transmembrane region" description="Helical" evidence="1">
    <location>
        <begin position="231"/>
        <end position="253"/>
    </location>
</feature>
<dbReference type="Proteomes" id="UP000009235">
    <property type="component" value="Chromosome"/>
</dbReference>
<evidence type="ECO:0008006" key="4">
    <source>
        <dbReference type="Google" id="ProtNLM"/>
    </source>
</evidence>
<reference evidence="2 3" key="1">
    <citation type="journal article" date="2011" name="J. Bacteriol.">
        <title>Complete genome sequence of Amycolicicoccus subflavus DQS3-9A1T, an actinomycete isolated from crude oil-polluted soil.</title>
        <authorList>
            <person name="Cai M."/>
            <person name="Chen W.M."/>
            <person name="Nie Y."/>
            <person name="Chi C.Q."/>
            <person name="Wang Y.N."/>
            <person name="Tang Y.Q."/>
            <person name="Li G.Y."/>
            <person name="Wu X.L."/>
        </authorList>
    </citation>
    <scope>NUCLEOTIDE SEQUENCE [LARGE SCALE GENOMIC DNA]</scope>
    <source>
        <strain evidence="3">DSM 45089 / DQS3-9A1</strain>
    </source>
</reference>
<dbReference type="KEGG" id="asd:AS9A_3660"/>
<dbReference type="eggNOG" id="COG1511">
    <property type="taxonomic scope" value="Bacteria"/>
</dbReference>